<dbReference type="Proteomes" id="UP000241107">
    <property type="component" value="Unassembled WGS sequence"/>
</dbReference>
<evidence type="ECO:0000313" key="3">
    <source>
        <dbReference type="EMBL" id="PSK35806.1"/>
    </source>
</evidence>
<name>A0A2P7YIK1_9ASCO</name>
<evidence type="ECO:0000256" key="1">
    <source>
        <dbReference type="SAM" id="MobiDB-lite"/>
    </source>
</evidence>
<reference evidence="3 4" key="1">
    <citation type="submission" date="2018-03" db="EMBL/GenBank/DDBJ databases">
        <title>Candida pseudohaemulonii genome assembly and annotation.</title>
        <authorList>
            <person name="Munoz J.F."/>
            <person name="Gade L.G."/>
            <person name="Chow N.A."/>
            <person name="Litvintseva A.P."/>
            <person name="Loparev V.N."/>
            <person name="Cuomo C.A."/>
        </authorList>
    </citation>
    <scope>NUCLEOTIDE SEQUENCE [LARGE SCALE GENOMIC DNA]</scope>
    <source>
        <strain evidence="3 4">B12108</strain>
    </source>
</reference>
<evidence type="ECO:0008006" key="5">
    <source>
        <dbReference type="Google" id="ProtNLM"/>
    </source>
</evidence>
<feature type="chain" id="PRO_5015150169" description="Opaque-phase-specific protein OP4" evidence="2">
    <location>
        <begin position="20"/>
        <end position="381"/>
    </location>
</feature>
<keyword evidence="2" id="KW-0732">Signal</keyword>
<dbReference type="STRING" id="418784.A0A2P7YIK1"/>
<sequence length="381" mass="40995">MKFSQSALIATLAATAVHAAPAQVDNASSDVALLDSALAKRQDLEGTLMQLKELDEMRVKRSNMDEQLTAREYEIVTKVLSAINDTDLAPTVLKFFVTQPNLRQIAINAIVWVLENSQINLTTLLKALVDSGLLSRVLTDVLSDCEVYVSVIGIATDVIRSLLGNLFGKREQLLEGGIMTHEETVELLKKDGLMKPSMLDMEKRDGIDVNNIVNNLLESLANSGLASSVVIAVLTDRAFIDFGADLIRAIIESDGETNLSIGELVSAITNSGLIPELLDLLLDSDTLSTIGRNVLKAVTGQCGEADTSARPTTTLAAATTPATTQPASTPKTTEAPAGNGDVGTVYTTVRKSLTVWHEAAPSDPCATYHDKREFKKLRLNY</sequence>
<feature type="region of interest" description="Disordered" evidence="1">
    <location>
        <begin position="317"/>
        <end position="343"/>
    </location>
</feature>
<protein>
    <recommendedName>
        <fullName evidence="5">Opaque-phase-specific protein OP4</fullName>
    </recommendedName>
</protein>
<dbReference type="AlphaFoldDB" id="A0A2P7YIK1"/>
<evidence type="ECO:0000313" key="4">
    <source>
        <dbReference type="Proteomes" id="UP000241107"/>
    </source>
</evidence>
<dbReference type="RefSeq" id="XP_024712279.1">
    <property type="nucleotide sequence ID" value="XM_024859610.1"/>
</dbReference>
<accession>A0A2P7YIK1</accession>
<organism evidence="3 4">
    <name type="scientific">Candidozyma pseudohaemuli</name>
    <dbReference type="NCBI Taxonomy" id="418784"/>
    <lineage>
        <taxon>Eukaryota</taxon>
        <taxon>Fungi</taxon>
        <taxon>Dikarya</taxon>
        <taxon>Ascomycota</taxon>
        <taxon>Saccharomycotina</taxon>
        <taxon>Pichiomycetes</taxon>
        <taxon>Metschnikowiaceae</taxon>
        <taxon>Candidozyma</taxon>
    </lineage>
</organism>
<gene>
    <name evidence="3" type="ORF">C7M61_004288</name>
</gene>
<feature type="signal peptide" evidence="2">
    <location>
        <begin position="1"/>
        <end position="19"/>
    </location>
</feature>
<dbReference type="GeneID" id="36567676"/>
<dbReference type="OrthoDB" id="4091967at2759"/>
<dbReference type="VEuPathDB" id="FungiDB:C7M61_004288"/>
<evidence type="ECO:0000256" key="2">
    <source>
        <dbReference type="SAM" id="SignalP"/>
    </source>
</evidence>
<proteinExistence type="predicted"/>
<dbReference type="EMBL" id="PYFQ01000013">
    <property type="protein sequence ID" value="PSK35806.1"/>
    <property type="molecule type" value="Genomic_DNA"/>
</dbReference>
<feature type="compositionally biased region" description="Low complexity" evidence="1">
    <location>
        <begin position="317"/>
        <end position="333"/>
    </location>
</feature>
<comment type="caution">
    <text evidence="3">The sequence shown here is derived from an EMBL/GenBank/DDBJ whole genome shotgun (WGS) entry which is preliminary data.</text>
</comment>
<keyword evidence="4" id="KW-1185">Reference proteome</keyword>